<evidence type="ECO:0000313" key="2">
    <source>
        <dbReference type="EMBL" id="NIJ43953.1"/>
    </source>
</evidence>
<protein>
    <recommendedName>
        <fullName evidence="4">Lipoprotein</fullName>
    </recommendedName>
</protein>
<comment type="caution">
    <text evidence="2">The sequence shown here is derived from an EMBL/GenBank/DDBJ whole genome shotgun (WGS) entry which is preliminary data.</text>
</comment>
<reference evidence="2 3" key="1">
    <citation type="submission" date="2020-03" db="EMBL/GenBank/DDBJ databases">
        <title>Genomic Encyclopedia of Type Strains, Phase IV (KMG-IV): sequencing the most valuable type-strain genomes for metagenomic binning, comparative biology and taxonomic classification.</title>
        <authorList>
            <person name="Goeker M."/>
        </authorList>
    </citation>
    <scope>NUCLEOTIDE SEQUENCE [LARGE SCALE GENOMIC DNA]</scope>
    <source>
        <strain evidence="2 3">DSM 101599</strain>
    </source>
</reference>
<dbReference type="EMBL" id="JAASQL010000001">
    <property type="protein sequence ID" value="NIJ43953.1"/>
    <property type="molecule type" value="Genomic_DNA"/>
</dbReference>
<feature type="signal peptide" evidence="1">
    <location>
        <begin position="1"/>
        <end position="22"/>
    </location>
</feature>
<proteinExistence type="predicted"/>
<gene>
    <name evidence="2" type="ORF">FHR24_000392</name>
</gene>
<evidence type="ECO:0000256" key="1">
    <source>
        <dbReference type="SAM" id="SignalP"/>
    </source>
</evidence>
<dbReference type="PROSITE" id="PS51257">
    <property type="entry name" value="PROKAR_LIPOPROTEIN"/>
    <property type="match status" value="1"/>
</dbReference>
<feature type="chain" id="PRO_5047504706" description="Lipoprotein" evidence="1">
    <location>
        <begin position="23"/>
        <end position="121"/>
    </location>
</feature>
<keyword evidence="3" id="KW-1185">Reference proteome</keyword>
<name>A0ABX0U6Z3_9FLAO</name>
<dbReference type="Proteomes" id="UP000745859">
    <property type="component" value="Unassembled WGS sequence"/>
</dbReference>
<evidence type="ECO:0008006" key="4">
    <source>
        <dbReference type="Google" id="ProtNLM"/>
    </source>
</evidence>
<dbReference type="RefSeq" id="WP_167183086.1">
    <property type="nucleotide sequence ID" value="NZ_JAASQL010000001.1"/>
</dbReference>
<keyword evidence="1" id="KW-0732">Signal</keyword>
<accession>A0ABX0U6Z3</accession>
<organism evidence="2 3">
    <name type="scientific">Wenyingzhuangia heitensis</name>
    <dbReference type="NCBI Taxonomy" id="1487859"/>
    <lineage>
        <taxon>Bacteria</taxon>
        <taxon>Pseudomonadati</taxon>
        <taxon>Bacteroidota</taxon>
        <taxon>Flavobacteriia</taxon>
        <taxon>Flavobacteriales</taxon>
        <taxon>Flavobacteriaceae</taxon>
        <taxon>Wenyingzhuangia</taxon>
    </lineage>
</organism>
<evidence type="ECO:0000313" key="3">
    <source>
        <dbReference type="Proteomes" id="UP000745859"/>
    </source>
</evidence>
<sequence length="121" mass="13714">MKKLLLIIVAVLAVGCSTYSVTSSKGIENQSFLVFKETTTNYQVVDVKINNGDTFYAKPYNRGDEIPDEKIEKEKLKKASKGKVFSVPTGKSKISVFYQEKKIYEKILFLNNQEVRTIVLP</sequence>